<comment type="caution">
    <text evidence="7">The sequence shown here is derived from an EMBL/GenBank/DDBJ whole genome shotgun (WGS) entry which is preliminary data.</text>
</comment>
<proteinExistence type="predicted"/>
<dbReference type="Proteomes" id="UP000606974">
    <property type="component" value="Unassembled WGS sequence"/>
</dbReference>
<evidence type="ECO:0000256" key="1">
    <source>
        <dbReference type="ARBA" id="ARBA00004173"/>
    </source>
</evidence>
<protein>
    <submittedName>
        <fullName evidence="7">Uncharacterized protein</fullName>
    </submittedName>
</protein>
<reference evidence="7" key="1">
    <citation type="submission" date="2020-02" db="EMBL/GenBank/DDBJ databases">
        <authorList>
            <person name="Palmer J.M."/>
        </authorList>
    </citation>
    <scope>NUCLEOTIDE SEQUENCE</scope>
    <source>
        <strain evidence="7">EPUS1.4</strain>
        <tissue evidence="7">Thallus</tissue>
    </source>
</reference>
<comment type="subcellular location">
    <subcellularLocation>
        <location evidence="2">Endoplasmic reticulum</location>
    </subcellularLocation>
    <subcellularLocation>
        <location evidence="3">Membrane</location>
    </subcellularLocation>
    <subcellularLocation>
        <location evidence="1">Mitochondrion</location>
    </subcellularLocation>
</comment>
<dbReference type="PANTHER" id="PTHR48182">
    <property type="entry name" value="PROTEIN SERAC1"/>
    <property type="match status" value="1"/>
</dbReference>
<keyword evidence="6" id="KW-0472">Membrane</keyword>
<sequence>MGKFCRNECRWFICAFWRRGNHRPGLIDVIAVDACRVNSRPFSMVVVSMYLRSSESDAVDIHFVHGLTGDREKTWKTKKAVALCLRGLVCEDTLTTVQQRPENHLKQVFYCTRGIVFLGTPHYGSGLAHWAESLAKAIGVLK</sequence>
<evidence type="ECO:0000256" key="3">
    <source>
        <dbReference type="ARBA" id="ARBA00004370"/>
    </source>
</evidence>
<dbReference type="PANTHER" id="PTHR48182:SF2">
    <property type="entry name" value="PROTEIN SERAC1"/>
    <property type="match status" value="1"/>
</dbReference>
<dbReference type="OrthoDB" id="427518at2759"/>
<accession>A0A8H7AFM6</accession>
<organism evidence="7 8">
    <name type="scientific">Endocarpon pusillum</name>
    <dbReference type="NCBI Taxonomy" id="364733"/>
    <lineage>
        <taxon>Eukaryota</taxon>
        <taxon>Fungi</taxon>
        <taxon>Dikarya</taxon>
        <taxon>Ascomycota</taxon>
        <taxon>Pezizomycotina</taxon>
        <taxon>Eurotiomycetes</taxon>
        <taxon>Chaetothyriomycetidae</taxon>
        <taxon>Verrucariales</taxon>
        <taxon>Verrucariaceae</taxon>
        <taxon>Endocarpon</taxon>
    </lineage>
</organism>
<evidence type="ECO:0000256" key="6">
    <source>
        <dbReference type="ARBA" id="ARBA00023136"/>
    </source>
</evidence>
<dbReference type="InterPro" id="IPR052374">
    <property type="entry name" value="SERAC1"/>
</dbReference>
<keyword evidence="4" id="KW-0256">Endoplasmic reticulum</keyword>
<keyword evidence="5" id="KW-0496">Mitochondrion</keyword>
<evidence type="ECO:0000313" key="7">
    <source>
        <dbReference type="EMBL" id="KAF7508073.1"/>
    </source>
</evidence>
<dbReference type="GO" id="GO:0016020">
    <property type="term" value="C:membrane"/>
    <property type="evidence" value="ECO:0007669"/>
    <property type="project" value="UniProtKB-SubCell"/>
</dbReference>
<evidence type="ECO:0000256" key="2">
    <source>
        <dbReference type="ARBA" id="ARBA00004240"/>
    </source>
</evidence>
<dbReference type="GO" id="GO:0005783">
    <property type="term" value="C:endoplasmic reticulum"/>
    <property type="evidence" value="ECO:0007669"/>
    <property type="project" value="UniProtKB-SubCell"/>
</dbReference>
<gene>
    <name evidence="7" type="ORF">GJ744_009655</name>
</gene>
<evidence type="ECO:0000256" key="4">
    <source>
        <dbReference type="ARBA" id="ARBA00022824"/>
    </source>
</evidence>
<evidence type="ECO:0000313" key="8">
    <source>
        <dbReference type="Proteomes" id="UP000606974"/>
    </source>
</evidence>
<dbReference type="AlphaFoldDB" id="A0A8H7AFM6"/>
<name>A0A8H7AFM6_9EURO</name>
<evidence type="ECO:0000256" key="5">
    <source>
        <dbReference type="ARBA" id="ARBA00023128"/>
    </source>
</evidence>
<dbReference type="GO" id="GO:0005739">
    <property type="term" value="C:mitochondrion"/>
    <property type="evidence" value="ECO:0007669"/>
    <property type="project" value="UniProtKB-SubCell"/>
</dbReference>
<keyword evidence="8" id="KW-1185">Reference proteome</keyword>
<dbReference type="EMBL" id="JAACFV010000059">
    <property type="protein sequence ID" value="KAF7508073.1"/>
    <property type="molecule type" value="Genomic_DNA"/>
</dbReference>